<dbReference type="GO" id="GO:0015074">
    <property type="term" value="P:DNA integration"/>
    <property type="evidence" value="ECO:0007669"/>
    <property type="project" value="UniProtKB-KW"/>
</dbReference>
<dbReference type="InterPro" id="IPR002104">
    <property type="entry name" value="Integrase_catalytic"/>
</dbReference>
<dbReference type="Proteomes" id="UP000450000">
    <property type="component" value="Unassembled WGS sequence"/>
</dbReference>
<dbReference type="AlphaFoldDB" id="A0A6N7L1C4"/>
<dbReference type="Gene3D" id="1.10.443.10">
    <property type="entry name" value="Intergrase catalytic core"/>
    <property type="match status" value="1"/>
</dbReference>
<dbReference type="PROSITE" id="PS51898">
    <property type="entry name" value="TYR_RECOMBINASE"/>
    <property type="match status" value="1"/>
</dbReference>
<evidence type="ECO:0000313" key="5">
    <source>
        <dbReference type="EMBL" id="MQS16298.1"/>
    </source>
</evidence>
<sequence>MFVAPDYRVDGLLSLYVQSGAFRRHTPETKRNYATDICLFLAFLWARGLAWTQAVERDLEDFEHWRRFAAENPRLIGGSKWNRELAALVGLYAWAARAGHVPRSPVGTRQVLGPYGAVVSAPVARAKDARRSNVHWLTPRAFRRWVEVGLRGQGGGGLPLPGWCGRLEDRNVAFVDLLYSSGMRRSEAGSLLLFEVPRLRLEGGRYCVGRIAAAVTRSKKARTFYVAAGVVGEIETYVDSSRALAVRRAQRAGRYEDLPRLRVVTDVAGGVRPTVRWLDHNGAAGERRLTDLTVADRMALYTEGPHGLEPLWLWLNERGLPLAVDSWEGVFRTANDRCRQVLTPAGGPFPDPHRVYAPYATAHACRNSFALFMLVVLNHLMDRRFGLTPEERRDFRLLYGDPWRMVQDLLGHASRETTCDLYLAPVADLQLRALLAAAPDASEPGLASLDGVFARLARESEGIQDVDDLMMPAVGGAA</sequence>
<accession>A0A6N7L1C4</accession>
<evidence type="ECO:0000313" key="6">
    <source>
        <dbReference type="Proteomes" id="UP000450000"/>
    </source>
</evidence>
<reference evidence="5 6" key="1">
    <citation type="submission" date="2019-09" db="EMBL/GenBank/DDBJ databases">
        <title>Genome Sequences of Streptomyces kaniharaensis ATCC 21070.</title>
        <authorList>
            <person name="Zhu W."/>
            <person name="De Crecy-Lagard V."/>
            <person name="Richards N.G."/>
        </authorList>
    </citation>
    <scope>NUCLEOTIDE SEQUENCE [LARGE SCALE GENOMIC DNA]</scope>
    <source>
        <strain evidence="5 6">SF-557</strain>
    </source>
</reference>
<comment type="caution">
    <text evidence="5">The sequence shown here is derived from an EMBL/GenBank/DDBJ whole genome shotgun (WGS) entry which is preliminary data.</text>
</comment>
<feature type="domain" description="Tyr recombinase" evidence="4">
    <location>
        <begin position="132"/>
        <end position="436"/>
    </location>
</feature>
<dbReference type="EMBL" id="WBOF01000002">
    <property type="protein sequence ID" value="MQS16298.1"/>
    <property type="molecule type" value="Genomic_DNA"/>
</dbReference>
<keyword evidence="3" id="KW-0233">DNA recombination</keyword>
<keyword evidence="1" id="KW-0229">DNA integration</keyword>
<evidence type="ECO:0000256" key="2">
    <source>
        <dbReference type="ARBA" id="ARBA00023125"/>
    </source>
</evidence>
<protein>
    <submittedName>
        <fullName evidence="5">Integrase</fullName>
    </submittedName>
</protein>
<evidence type="ECO:0000256" key="1">
    <source>
        <dbReference type="ARBA" id="ARBA00022908"/>
    </source>
</evidence>
<keyword evidence="6" id="KW-1185">Reference proteome</keyword>
<dbReference type="Pfam" id="PF02899">
    <property type="entry name" value="Phage_int_SAM_1"/>
    <property type="match status" value="1"/>
</dbReference>
<keyword evidence="2" id="KW-0238">DNA-binding</keyword>
<dbReference type="Gene3D" id="1.10.150.130">
    <property type="match status" value="1"/>
</dbReference>
<name>A0A6N7L1C4_9ACTN</name>
<dbReference type="InterPro" id="IPR011010">
    <property type="entry name" value="DNA_brk_join_enz"/>
</dbReference>
<gene>
    <name evidence="5" type="ORF">F7Q99_29800</name>
</gene>
<dbReference type="InterPro" id="IPR004107">
    <property type="entry name" value="Integrase_SAM-like_N"/>
</dbReference>
<proteinExistence type="predicted"/>
<dbReference type="GO" id="GO:0003677">
    <property type="term" value="F:DNA binding"/>
    <property type="evidence" value="ECO:0007669"/>
    <property type="project" value="UniProtKB-KW"/>
</dbReference>
<dbReference type="InterPro" id="IPR010998">
    <property type="entry name" value="Integrase_recombinase_N"/>
</dbReference>
<dbReference type="GO" id="GO:0006310">
    <property type="term" value="P:DNA recombination"/>
    <property type="evidence" value="ECO:0007669"/>
    <property type="project" value="UniProtKB-KW"/>
</dbReference>
<evidence type="ECO:0000256" key="3">
    <source>
        <dbReference type="ARBA" id="ARBA00023172"/>
    </source>
</evidence>
<evidence type="ECO:0000259" key="4">
    <source>
        <dbReference type="PROSITE" id="PS51898"/>
    </source>
</evidence>
<dbReference type="SUPFAM" id="SSF56349">
    <property type="entry name" value="DNA breaking-rejoining enzymes"/>
    <property type="match status" value="2"/>
</dbReference>
<dbReference type="InterPro" id="IPR013762">
    <property type="entry name" value="Integrase-like_cat_sf"/>
</dbReference>
<organism evidence="5 6">
    <name type="scientific">Streptomyces kaniharaensis</name>
    <dbReference type="NCBI Taxonomy" id="212423"/>
    <lineage>
        <taxon>Bacteria</taxon>
        <taxon>Bacillati</taxon>
        <taxon>Actinomycetota</taxon>
        <taxon>Actinomycetes</taxon>
        <taxon>Kitasatosporales</taxon>
        <taxon>Streptomycetaceae</taxon>
        <taxon>Streptomyces</taxon>
    </lineage>
</organism>